<proteinExistence type="predicted"/>
<reference evidence="1 2" key="1">
    <citation type="journal article" date="2022" name="New Phytol.">
        <title>Ecological generalism drives hyperdiversity of secondary metabolite gene clusters in xylarialean endophytes.</title>
        <authorList>
            <person name="Franco M.E.E."/>
            <person name="Wisecaver J.H."/>
            <person name="Arnold A.E."/>
            <person name="Ju Y.M."/>
            <person name="Slot J.C."/>
            <person name="Ahrendt S."/>
            <person name="Moore L.P."/>
            <person name="Eastman K.E."/>
            <person name="Scott K."/>
            <person name="Konkel Z."/>
            <person name="Mondo S.J."/>
            <person name="Kuo A."/>
            <person name="Hayes R.D."/>
            <person name="Haridas S."/>
            <person name="Andreopoulos B."/>
            <person name="Riley R."/>
            <person name="LaButti K."/>
            <person name="Pangilinan J."/>
            <person name="Lipzen A."/>
            <person name="Amirebrahimi M."/>
            <person name="Yan J."/>
            <person name="Adam C."/>
            <person name="Keymanesh K."/>
            <person name="Ng V."/>
            <person name="Louie K."/>
            <person name="Northen T."/>
            <person name="Drula E."/>
            <person name="Henrissat B."/>
            <person name="Hsieh H.M."/>
            <person name="Youens-Clark K."/>
            <person name="Lutzoni F."/>
            <person name="Miadlikowska J."/>
            <person name="Eastwood D.C."/>
            <person name="Hamelin R.C."/>
            <person name="Grigoriev I.V."/>
            <person name="U'Ren J.M."/>
        </authorList>
    </citation>
    <scope>NUCLEOTIDE SEQUENCE [LARGE SCALE GENOMIC DNA]</scope>
    <source>
        <strain evidence="1 2">ER1909</strain>
    </source>
</reference>
<evidence type="ECO:0000313" key="2">
    <source>
        <dbReference type="Proteomes" id="UP001497680"/>
    </source>
</evidence>
<sequence length="324" mass="35151">MGSFWGFLYRQLTFKPRPLPATVDLQGMTALVTGANGGLGLEACLELAAHGASRIILGVRDPSKCDVTKSIQAKNPNADVQVWQVEQESFASIKEFADRAASLDTLDIVILNAGVKSVEYVKSTKGGHELNTQVNHLGTALLSLLLLGPLRKTGATVGAPARLTIVSSENHFWVKLKEIKGPDTLAHLDDKETFGKDMDRYNLTKLLNVLWMRELSNRVSGDVIINAVNPGFCRSGLHRGHASGASFANMIGWTAAQGGHCLTDAATQHPRDHGAYISEQTVKSPSPFVLSKEGQNAQVKIWNETIELFEREAPVSDLLSNLKT</sequence>
<organism evidence="1 2">
    <name type="scientific">Hypoxylon rubiginosum</name>
    <dbReference type="NCBI Taxonomy" id="110542"/>
    <lineage>
        <taxon>Eukaryota</taxon>
        <taxon>Fungi</taxon>
        <taxon>Dikarya</taxon>
        <taxon>Ascomycota</taxon>
        <taxon>Pezizomycotina</taxon>
        <taxon>Sordariomycetes</taxon>
        <taxon>Xylariomycetidae</taxon>
        <taxon>Xylariales</taxon>
        <taxon>Hypoxylaceae</taxon>
        <taxon>Hypoxylon</taxon>
    </lineage>
</organism>
<accession>A0ACC0CIY1</accession>
<gene>
    <name evidence="1" type="ORF">F4821DRAFT_59676</name>
</gene>
<keyword evidence="2" id="KW-1185">Reference proteome</keyword>
<dbReference type="EMBL" id="MU394447">
    <property type="protein sequence ID" value="KAI6080402.1"/>
    <property type="molecule type" value="Genomic_DNA"/>
</dbReference>
<dbReference type="Proteomes" id="UP001497680">
    <property type="component" value="Unassembled WGS sequence"/>
</dbReference>
<comment type="caution">
    <text evidence="1">The sequence shown here is derived from an EMBL/GenBank/DDBJ whole genome shotgun (WGS) entry which is preliminary data.</text>
</comment>
<name>A0ACC0CIY1_9PEZI</name>
<evidence type="ECO:0000313" key="1">
    <source>
        <dbReference type="EMBL" id="KAI6080402.1"/>
    </source>
</evidence>
<protein>
    <submittedName>
        <fullName evidence="1">NAD(P)-binding protein</fullName>
    </submittedName>
</protein>